<dbReference type="Pfam" id="PF08284">
    <property type="entry name" value="RVP_2"/>
    <property type="match status" value="1"/>
</dbReference>
<keyword evidence="2" id="KW-1185">Reference proteome</keyword>
<evidence type="ECO:0000313" key="2">
    <source>
        <dbReference type="Proteomes" id="UP001151760"/>
    </source>
</evidence>
<gene>
    <name evidence="1" type="ORF">Tco_1054760</name>
</gene>
<organism evidence="1 2">
    <name type="scientific">Tanacetum coccineum</name>
    <dbReference type="NCBI Taxonomy" id="301880"/>
    <lineage>
        <taxon>Eukaryota</taxon>
        <taxon>Viridiplantae</taxon>
        <taxon>Streptophyta</taxon>
        <taxon>Embryophyta</taxon>
        <taxon>Tracheophyta</taxon>
        <taxon>Spermatophyta</taxon>
        <taxon>Magnoliopsida</taxon>
        <taxon>eudicotyledons</taxon>
        <taxon>Gunneridae</taxon>
        <taxon>Pentapetalae</taxon>
        <taxon>asterids</taxon>
        <taxon>campanulids</taxon>
        <taxon>Asterales</taxon>
        <taxon>Asteraceae</taxon>
        <taxon>Asteroideae</taxon>
        <taxon>Anthemideae</taxon>
        <taxon>Anthemidinae</taxon>
        <taxon>Tanacetum</taxon>
    </lineage>
</organism>
<reference evidence="1" key="2">
    <citation type="submission" date="2022-01" db="EMBL/GenBank/DDBJ databases">
        <authorList>
            <person name="Yamashiro T."/>
            <person name="Shiraishi A."/>
            <person name="Satake H."/>
            <person name="Nakayama K."/>
        </authorList>
    </citation>
    <scope>NUCLEOTIDE SEQUENCE</scope>
</reference>
<name>A0ABQ5GXR0_9ASTR</name>
<dbReference type="EMBL" id="BQNB010018989">
    <property type="protein sequence ID" value="GJT80418.1"/>
    <property type="molecule type" value="Genomic_DNA"/>
</dbReference>
<comment type="caution">
    <text evidence="1">The sequence shown here is derived from an EMBL/GenBank/DDBJ whole genome shotgun (WGS) entry which is preliminary data.</text>
</comment>
<dbReference type="Proteomes" id="UP001151760">
    <property type="component" value="Unassembled WGS sequence"/>
</dbReference>
<evidence type="ECO:0000313" key="1">
    <source>
        <dbReference type="EMBL" id="GJT80418.1"/>
    </source>
</evidence>
<protein>
    <submittedName>
        <fullName evidence="1">Uncharacterized protein</fullName>
    </submittedName>
</protein>
<sequence length="142" mass="16095">MPTEMELTLEQTQQGVSYEVSVSIEGVADEKEMIGADSKLTVHHSYLLSALRNSDYENMLSTMTLILMSMSHDPKVSELQFNHDEVLLPLSLAMTCEELGRDIVSNDRVRPANLLPIHMFDFDMILGMDWLLLIQLTIDCYA</sequence>
<accession>A0ABQ5GXR0</accession>
<proteinExistence type="predicted"/>
<reference evidence="1" key="1">
    <citation type="journal article" date="2022" name="Int. J. Mol. Sci.">
        <title>Draft Genome of Tanacetum Coccineum: Genomic Comparison of Closely Related Tanacetum-Family Plants.</title>
        <authorList>
            <person name="Yamashiro T."/>
            <person name="Shiraishi A."/>
            <person name="Nakayama K."/>
            <person name="Satake H."/>
        </authorList>
    </citation>
    <scope>NUCLEOTIDE SEQUENCE</scope>
</reference>